<dbReference type="GeneID" id="26796803"/>
<dbReference type="InterPro" id="IPR029052">
    <property type="entry name" value="Metallo-depent_PP-like"/>
</dbReference>
<proteinExistence type="predicted"/>
<evidence type="ECO:0000313" key="2">
    <source>
        <dbReference type="Proteomes" id="UP000030200"/>
    </source>
</evidence>
<protein>
    <submittedName>
        <fullName evidence="1">Metallophosphoesterase</fullName>
    </submittedName>
</protein>
<dbReference type="OrthoDB" id="14965at10239"/>
<dbReference type="RefSeq" id="YP_009225799.1">
    <property type="nucleotide sequence ID" value="NC_029098.1"/>
</dbReference>
<accession>A0A0A0RQH6</accession>
<dbReference type="Proteomes" id="UP000030200">
    <property type="component" value="Segment"/>
</dbReference>
<sequence length="251" mass="28553">MSDMTWLFVSDIHFPNHDRRMLDLWFEVMKYLKPGAIDLLGDIDDADGTGRWAEGTSREGFSQNDPGVTGTRDFLAEVHSKAPKADKHFFDGNHGWHRHVKWLDKNNPQSLEDGIYTPESIYGVAANGFVWHNYLERPAKRYGDIYAHHGVSISQYSAESVRNDVKKFEVSLIRGHSHRQGYYAHTAPLEDRTVRGWEIGHMCVPTGQDYDLSPDWQAGFAYGVVSGDEVFIDLVPVMNYRCNIGTKVFNG</sequence>
<dbReference type="SUPFAM" id="SSF56300">
    <property type="entry name" value="Metallo-dependent phosphatases"/>
    <property type="match status" value="1"/>
</dbReference>
<gene>
    <name evidence="1" type="primary">74</name>
    <name evidence="1" type="ORF">PBI_JAY2JAY_74</name>
</gene>
<keyword evidence="2" id="KW-1185">Reference proteome</keyword>
<organism evidence="1 2">
    <name type="scientific">Streptomyces phage Jay2Jay</name>
    <dbReference type="NCBI Taxonomy" id="1556290"/>
    <lineage>
        <taxon>Viruses</taxon>
        <taxon>Duplodnaviria</taxon>
        <taxon>Heunggongvirae</taxon>
        <taxon>Uroviricota</taxon>
        <taxon>Caudoviricetes</taxon>
        <taxon>Stanwilliamsviridae</taxon>
        <taxon>Boydwoodruffvirinae</taxon>
        <taxon>Samistivirus</taxon>
        <taxon>Samistivirus jay2jay</taxon>
    </lineage>
</organism>
<evidence type="ECO:0000313" key="1">
    <source>
        <dbReference type="EMBL" id="AIW02572.1"/>
    </source>
</evidence>
<reference evidence="1 2" key="1">
    <citation type="submission" date="2014-09" db="EMBL/GenBank/DDBJ databases">
        <authorList>
            <person name="Gicewicz E.A."/>
            <person name="Hiryak K.M."/>
            <person name="Horoschock A.N."/>
            <person name="Kneeream E.R."/>
            <person name="Luchetta J."/>
            <person name="Mikolon A.R."/>
            <person name="Smith S.N."/>
            <person name="Svintozelskiy S."/>
            <person name="Yucha M.L."/>
            <person name="Manna D.P."/>
            <person name="Pidcock K.A."/>
            <person name="Laing C.E."/>
            <person name="Schaff J.E."/>
            <person name="Dashiell C.L."/>
            <person name="Macialek J.A."/>
            <person name="Anders K.R."/>
            <person name="Braun M.A."/>
            <person name="Delesalle V.A."/>
            <person name="Hughes L.E."/>
            <person name="Ware V.C."/>
            <person name="Bradley K.W."/>
            <person name="Barker L.P."/>
            <person name="Asai D.J."/>
            <person name="Bowman C.A."/>
            <person name="Russell D.A."/>
            <person name="Pope W.H."/>
            <person name="Jacobs-Sera D."/>
            <person name="Hendrix R.W."/>
            <person name="Hatfull G.F."/>
        </authorList>
    </citation>
    <scope>NUCLEOTIDE SEQUENCE [LARGE SCALE GENOMIC DNA]</scope>
</reference>
<dbReference type="EMBL" id="KM652554">
    <property type="protein sequence ID" value="AIW02572.1"/>
    <property type="molecule type" value="Genomic_DNA"/>
</dbReference>
<dbReference type="KEGG" id="vg:26796803"/>
<name>A0A0A0RQH6_9CAUD</name>